<dbReference type="PANTHER" id="PTHR30435">
    <property type="entry name" value="FLAGELLAR PROTEIN"/>
    <property type="match status" value="1"/>
</dbReference>
<comment type="subunit">
    <text evidence="5 8">The basal body constitutes a major portion of the flagellar organelle and consists of four rings (L,P,S, and M) mounted on a central rod. The rod consists of about 26 subunits of FlgG in the distal portion, and FlgB, FlgC and FlgF are thought to build up the proximal portion of the rod with about 6 subunits each.</text>
</comment>
<dbReference type="InterPro" id="IPR019776">
    <property type="entry name" value="Flagellar_basal_body_rod_CS"/>
</dbReference>
<evidence type="ECO:0000313" key="12">
    <source>
        <dbReference type="EMBL" id="KFI18632.1"/>
    </source>
</evidence>
<evidence type="ECO:0000256" key="5">
    <source>
        <dbReference type="ARBA" id="ARBA00025933"/>
    </source>
</evidence>
<evidence type="ECO:0000256" key="1">
    <source>
        <dbReference type="ARBA" id="ARBA00004117"/>
    </source>
</evidence>
<comment type="subcellular location">
    <subcellularLocation>
        <location evidence="1 8">Bacterial flagellum basal body</location>
    </subcellularLocation>
</comment>
<dbReference type="EMBL" id="JPGN01000075">
    <property type="protein sequence ID" value="KFI18632.1"/>
    <property type="molecule type" value="Genomic_DNA"/>
</dbReference>
<feature type="domain" description="Flagellar basal-body/hook protein C-terminal" evidence="10">
    <location>
        <begin position="215"/>
        <end position="259"/>
    </location>
</feature>
<dbReference type="InterPro" id="IPR020013">
    <property type="entry name" value="Flagellar_FlgE/F/G"/>
</dbReference>
<dbReference type="InterPro" id="IPR010930">
    <property type="entry name" value="Flg_bb/hook_C_dom"/>
</dbReference>
<dbReference type="Pfam" id="PF00460">
    <property type="entry name" value="Flg_bb_rod"/>
    <property type="match status" value="1"/>
</dbReference>
<evidence type="ECO:0000256" key="7">
    <source>
        <dbReference type="NCBIfam" id="TIGR02488"/>
    </source>
</evidence>
<dbReference type="OrthoDB" id="9804559at2"/>
<dbReference type="SUPFAM" id="SSF117143">
    <property type="entry name" value="Flagellar hook protein flgE"/>
    <property type="match status" value="1"/>
</dbReference>
<organism evidence="12 13">
    <name type="scientific">Nitrosococcus oceani C-27</name>
    <dbReference type="NCBI Taxonomy" id="314279"/>
    <lineage>
        <taxon>Bacteria</taxon>
        <taxon>Pseudomonadati</taxon>
        <taxon>Pseudomonadota</taxon>
        <taxon>Gammaproteobacteria</taxon>
        <taxon>Chromatiales</taxon>
        <taxon>Chromatiaceae</taxon>
        <taxon>Nitrosococcus</taxon>
    </lineage>
</organism>
<evidence type="ECO:0000259" key="9">
    <source>
        <dbReference type="Pfam" id="PF00460"/>
    </source>
</evidence>
<dbReference type="NCBIfam" id="TIGR03506">
    <property type="entry name" value="FlgEFG_subfam"/>
    <property type="match status" value="2"/>
</dbReference>
<evidence type="ECO:0000256" key="3">
    <source>
        <dbReference type="ARBA" id="ARBA00017948"/>
    </source>
</evidence>
<comment type="similarity">
    <text evidence="2 8">Belongs to the flagella basal body rod proteins family.</text>
</comment>
<evidence type="ECO:0000256" key="4">
    <source>
        <dbReference type="ARBA" id="ARBA00023143"/>
    </source>
</evidence>
<dbReference type="Pfam" id="PF06429">
    <property type="entry name" value="Flg_bbr_C"/>
    <property type="match status" value="1"/>
</dbReference>
<dbReference type="AlphaFoldDB" id="A0A0E2ZK19"/>
<dbReference type="Proteomes" id="UP000028839">
    <property type="component" value="Unassembled WGS sequence"/>
</dbReference>
<feature type="domain" description="Flagellar basal body rod protein N-terminal" evidence="9">
    <location>
        <begin position="7"/>
        <end position="35"/>
    </location>
</feature>
<evidence type="ECO:0000256" key="8">
    <source>
        <dbReference type="RuleBase" id="RU362116"/>
    </source>
</evidence>
<dbReference type="InterPro" id="IPR037925">
    <property type="entry name" value="FlgE/F/G-like"/>
</dbReference>
<dbReference type="InterPro" id="IPR001444">
    <property type="entry name" value="Flag_bb_rod_N"/>
</dbReference>
<dbReference type="InterPro" id="IPR053967">
    <property type="entry name" value="LlgE_F_G-like_D1"/>
</dbReference>
<evidence type="ECO:0000259" key="11">
    <source>
        <dbReference type="Pfam" id="PF22692"/>
    </source>
</evidence>
<protein>
    <recommendedName>
        <fullName evidence="3 7">Flagellar basal-body rod protein FlgG</fullName>
    </recommendedName>
    <alternativeName>
        <fullName evidence="6 8">Distal rod protein</fullName>
    </alternativeName>
</protein>
<proteinExistence type="inferred from homology"/>
<keyword evidence="12" id="KW-0282">Flagellum</keyword>
<dbReference type="Pfam" id="PF22692">
    <property type="entry name" value="LlgE_F_G_D1"/>
    <property type="match status" value="1"/>
</dbReference>
<dbReference type="InterPro" id="IPR012834">
    <property type="entry name" value="FlgG_G_neg"/>
</dbReference>
<sequence length="261" mass="27449">MNQALWIAKTGLDAQQTRMATISNNLANVNTTGFKRDRAVFEDLLYQTVRQPGAQSSQNTLLPSGLMLGTGVRTVATEKLFTQGGLTQTGNSLDMAIQGRGFFQILMPDGSLAYTRDGTFQIDANGQLVTSSGYPVQPGITIPESALSVTVGSDGIVSVLMAGDGTPIQAGNLQLADFINPAGLQPTGNNLFKETASSGVAQTGIPGLNGIGTLVQGALEGANVNVVEELVNMIETQRAYEMNSKAISSTDEMLRFATQTL</sequence>
<reference evidence="12 13" key="1">
    <citation type="submission" date="2014-07" db="EMBL/GenBank/DDBJ databases">
        <title>Comparative analysis of Nitrosococcus oceani genome inventories of strains from Pacific and Atlantic gyres.</title>
        <authorList>
            <person name="Lim C.K."/>
            <person name="Wang L."/>
            <person name="Sayavedra-Soto L.A."/>
            <person name="Klotz M.G."/>
        </authorList>
    </citation>
    <scope>NUCLEOTIDE SEQUENCE [LARGE SCALE GENOMIC DNA]</scope>
    <source>
        <strain evidence="12 13">C-27</strain>
    </source>
</reference>
<dbReference type="PROSITE" id="PS00588">
    <property type="entry name" value="FLAGELLA_BB_ROD"/>
    <property type="match status" value="1"/>
</dbReference>
<dbReference type="PANTHER" id="PTHR30435:SF19">
    <property type="entry name" value="FLAGELLAR BASAL-BODY ROD PROTEIN FLGG"/>
    <property type="match status" value="1"/>
</dbReference>
<evidence type="ECO:0000256" key="6">
    <source>
        <dbReference type="ARBA" id="ARBA00032912"/>
    </source>
</evidence>
<dbReference type="NCBIfam" id="TIGR02488">
    <property type="entry name" value="flgG_G_neg"/>
    <property type="match status" value="1"/>
</dbReference>
<evidence type="ECO:0000313" key="13">
    <source>
        <dbReference type="Proteomes" id="UP000028839"/>
    </source>
</evidence>
<name>A0A0E2ZK19_9GAMM</name>
<evidence type="ECO:0000259" key="10">
    <source>
        <dbReference type="Pfam" id="PF06429"/>
    </source>
</evidence>
<keyword evidence="12" id="KW-0969">Cilium</keyword>
<comment type="caution">
    <text evidence="12">The sequence shown here is derived from an EMBL/GenBank/DDBJ whole genome shotgun (WGS) entry which is preliminary data.</text>
</comment>
<accession>A0A0E2ZK19</accession>
<feature type="domain" description="Flagellar hook protein FlgE/F/G-like D1" evidence="11">
    <location>
        <begin position="96"/>
        <end position="159"/>
    </location>
</feature>
<dbReference type="HOGENOM" id="CLU_013687_0_1_6"/>
<keyword evidence="4 8" id="KW-0975">Bacterial flagellum</keyword>
<dbReference type="GO" id="GO:0009426">
    <property type="term" value="C:bacterial-type flagellum basal body, distal rod"/>
    <property type="evidence" value="ECO:0007669"/>
    <property type="project" value="UniProtKB-UniRule"/>
</dbReference>
<gene>
    <name evidence="12" type="primary">flgG</name>
    <name evidence="12" type="ORF">IB75_12645</name>
</gene>
<keyword evidence="12" id="KW-0966">Cell projection</keyword>
<evidence type="ECO:0000256" key="2">
    <source>
        <dbReference type="ARBA" id="ARBA00009677"/>
    </source>
</evidence>
<dbReference type="GO" id="GO:0071978">
    <property type="term" value="P:bacterial-type flagellum-dependent swarming motility"/>
    <property type="evidence" value="ECO:0007669"/>
    <property type="project" value="TreeGrafter"/>
</dbReference>